<feature type="transmembrane region" description="Helical" evidence="8">
    <location>
        <begin position="201"/>
        <end position="220"/>
    </location>
</feature>
<dbReference type="GO" id="GO:0022857">
    <property type="term" value="F:transmembrane transporter activity"/>
    <property type="evidence" value="ECO:0007669"/>
    <property type="project" value="InterPro"/>
</dbReference>
<dbReference type="Proteomes" id="UP001194579">
    <property type="component" value="Unassembled WGS sequence"/>
</dbReference>
<evidence type="ECO:0000313" key="12">
    <source>
        <dbReference type="Proteomes" id="UP001194579"/>
    </source>
</evidence>
<dbReference type="HOGENOM" id="CLU_013016_0_3_6"/>
<accession>A0A0H3I183</accession>
<keyword evidence="7 8" id="KW-0472">Membrane</keyword>
<dbReference type="STRING" id="1905730.W5S_0188"/>
<dbReference type="EMBL" id="CP003415">
    <property type="protein sequence ID" value="AFI88327.1"/>
    <property type="molecule type" value="Genomic_DNA"/>
</dbReference>
<dbReference type="eggNOG" id="COG0609">
    <property type="taxonomic scope" value="Bacteria"/>
</dbReference>
<dbReference type="AlphaFoldDB" id="A0A0H3I183"/>
<comment type="subcellular location">
    <subcellularLocation>
        <location evidence="1">Cell membrane</location>
        <topology evidence="1">Multi-pass membrane protein</topology>
    </subcellularLocation>
</comment>
<keyword evidence="3" id="KW-0813">Transport</keyword>
<feature type="transmembrane region" description="Helical" evidence="8">
    <location>
        <begin position="7"/>
        <end position="28"/>
    </location>
</feature>
<dbReference type="Pfam" id="PF01032">
    <property type="entry name" value="FecCD"/>
    <property type="match status" value="1"/>
</dbReference>
<dbReference type="SUPFAM" id="SSF81345">
    <property type="entry name" value="ABC transporter involved in vitamin B12 uptake, BtuC"/>
    <property type="match status" value="1"/>
</dbReference>
<reference evidence="9 11" key="1">
    <citation type="journal article" date="2012" name="J. Bacteriol.">
        <title>Genome sequence of Pectobacterium sp. strain SCC3193.</title>
        <authorList>
            <person name="Koskinen J.P."/>
            <person name="Laine P."/>
            <person name="Niemi O."/>
            <person name="Nykyri J."/>
            <person name="Harjunpaa H."/>
            <person name="Auvinen P."/>
            <person name="Paulin L."/>
            <person name="Pirhonen M."/>
            <person name="Palva T."/>
            <person name="Holm L."/>
        </authorList>
    </citation>
    <scope>NUCLEOTIDE SEQUENCE [LARGE SCALE GENOMIC DNA]</scope>
    <source>
        <strain evidence="9 11">SCC3193</strain>
    </source>
</reference>
<organism evidence="9 11">
    <name type="scientific">Pectobacterium parmentieri</name>
    <dbReference type="NCBI Taxonomy" id="1905730"/>
    <lineage>
        <taxon>Bacteria</taxon>
        <taxon>Pseudomonadati</taxon>
        <taxon>Pseudomonadota</taxon>
        <taxon>Gammaproteobacteria</taxon>
        <taxon>Enterobacterales</taxon>
        <taxon>Pectobacteriaceae</taxon>
        <taxon>Pectobacterium</taxon>
    </lineage>
</organism>
<feature type="transmembrane region" description="Helical" evidence="8">
    <location>
        <begin position="63"/>
        <end position="83"/>
    </location>
</feature>
<feature type="transmembrane region" description="Helical" evidence="8">
    <location>
        <begin position="240"/>
        <end position="272"/>
    </location>
</feature>
<gene>
    <name evidence="9" type="ordered locus">W5S_0188</name>
    <name evidence="10" type="ORF">F6Q06_19180</name>
</gene>
<evidence type="ECO:0000256" key="1">
    <source>
        <dbReference type="ARBA" id="ARBA00004651"/>
    </source>
</evidence>
<evidence type="ECO:0000313" key="10">
    <source>
        <dbReference type="EMBL" id="MBI0556593.1"/>
    </source>
</evidence>
<keyword evidence="6 8" id="KW-1133">Transmembrane helix</keyword>
<reference evidence="9" key="2">
    <citation type="submission" date="2012-03" db="EMBL/GenBank/DDBJ databases">
        <authorList>
            <person name="Koskinen P."/>
            <person name="Laine P."/>
            <person name="Niemi O."/>
            <person name="Nykyri J."/>
            <person name="Harjunpaa H."/>
            <person name="Auvinen P."/>
            <person name="Paulin L."/>
            <person name="Pirhonen M."/>
            <person name="Palva T."/>
            <person name="Holm L."/>
        </authorList>
    </citation>
    <scope>NUCLEOTIDE SEQUENCE</scope>
    <source>
        <strain evidence="9">SCC3193</strain>
    </source>
</reference>
<evidence type="ECO:0000256" key="2">
    <source>
        <dbReference type="ARBA" id="ARBA00007935"/>
    </source>
</evidence>
<reference evidence="12" key="3">
    <citation type="submission" date="2023-07" db="EMBL/GenBank/DDBJ databases">
        <title>Identification of Pectobacterium versatile causing blackleg of potato from New York State with a whole genome sequencing approach.</title>
        <authorList>
            <person name="Ma X."/>
            <person name="Swingle B."/>
        </authorList>
    </citation>
    <scope>NUCLEOTIDE SEQUENCE [LARGE SCALE GENOMIC DNA]</scope>
    <source>
        <strain evidence="12">NY1588A</strain>
    </source>
</reference>
<evidence type="ECO:0000256" key="7">
    <source>
        <dbReference type="ARBA" id="ARBA00023136"/>
    </source>
</evidence>
<dbReference type="OMA" id="VCLWHRR"/>
<evidence type="ECO:0000256" key="6">
    <source>
        <dbReference type="ARBA" id="ARBA00022989"/>
    </source>
</evidence>
<proteinExistence type="inferred from homology"/>
<dbReference type="Gene3D" id="1.10.3470.10">
    <property type="entry name" value="ABC transporter involved in vitamin B12 uptake, BtuC"/>
    <property type="match status" value="1"/>
</dbReference>
<dbReference type="PATRIC" id="fig|1166016.3.peg.198"/>
<evidence type="ECO:0000256" key="8">
    <source>
        <dbReference type="SAM" id="Phobius"/>
    </source>
</evidence>
<dbReference type="Proteomes" id="UP000008044">
    <property type="component" value="Chromosome"/>
</dbReference>
<dbReference type="GO" id="GO:0033214">
    <property type="term" value="P:siderophore-iron import into cell"/>
    <property type="evidence" value="ECO:0007669"/>
    <property type="project" value="TreeGrafter"/>
</dbReference>
<dbReference type="KEGG" id="pec:W5S_0188"/>
<dbReference type="CDD" id="cd06550">
    <property type="entry name" value="TM_ABC_iron-siderophores_like"/>
    <property type="match status" value="1"/>
</dbReference>
<dbReference type="PANTHER" id="PTHR30472:SF67">
    <property type="entry name" value="PERMEASE OF ABC TRANSPORTER-RELATED"/>
    <property type="match status" value="1"/>
</dbReference>
<dbReference type="InterPro" id="IPR037294">
    <property type="entry name" value="ABC_BtuC-like"/>
</dbReference>
<evidence type="ECO:0000256" key="5">
    <source>
        <dbReference type="ARBA" id="ARBA00022692"/>
    </source>
</evidence>
<protein>
    <submittedName>
        <fullName evidence="10">Iron ABC transporter permease</fullName>
    </submittedName>
    <submittedName>
        <fullName evidence="9">Iron chelate uptake ABC transporter, FeCT family, permease protein</fullName>
    </submittedName>
</protein>
<evidence type="ECO:0000256" key="3">
    <source>
        <dbReference type="ARBA" id="ARBA00022448"/>
    </source>
</evidence>
<name>A0A0H3I183_PECPM</name>
<feature type="transmembrane region" description="Helical" evidence="8">
    <location>
        <begin position="314"/>
        <end position="331"/>
    </location>
</feature>
<dbReference type="InterPro" id="IPR000522">
    <property type="entry name" value="ABC_transptr_permease_BtuC"/>
</dbReference>
<evidence type="ECO:0000256" key="4">
    <source>
        <dbReference type="ARBA" id="ARBA00022475"/>
    </source>
</evidence>
<sequence>MSPTSSRYVATFIIALLILVGLMLVNIATGSTTIPLTQVASVLGLSSADVSPMTSRIILELRIPRSLLAALCGAGLAMVGAFLQTATRNDLADPFLFGLSAGASAGAVAVITRFGEQLGDWALPVAAFCGGLLSAVAVTVLFLLQQARGAERLIICGLAISFLFGALTNYLVFSGDQRAASSILFWSLGGLGLARWDTLPFAVFSVLLLFGLTALRWRALDALLAGGQTAASMGVNLSRVRVEIFICCAFATSLLVALTGVIGFIGLMIPHLARPLSGVLHKRLLPLTAVLGAILLCGGDWLSRQLLAPQELPIGIITAGLGGIFVLGLLVKRQHGY</sequence>
<dbReference type="PANTHER" id="PTHR30472">
    <property type="entry name" value="FERRIC ENTEROBACTIN TRANSPORT SYSTEM PERMEASE PROTEIN"/>
    <property type="match status" value="1"/>
</dbReference>
<feature type="transmembrane region" description="Helical" evidence="8">
    <location>
        <begin position="153"/>
        <end position="173"/>
    </location>
</feature>
<comment type="similarity">
    <text evidence="2">Belongs to the binding-protein-dependent transport system permease family. FecCD subfamily.</text>
</comment>
<reference evidence="10" key="4">
    <citation type="submission" date="2024-05" db="EMBL/GenBank/DDBJ databases">
        <title>Identification of Pectobacterium versatile causing blackleg of potato from New York State with a whole genome sequencing approach.</title>
        <authorList>
            <person name="Ma X."/>
            <person name="Swingle B."/>
        </authorList>
    </citation>
    <scope>NUCLEOTIDE SEQUENCE</scope>
    <source>
        <strain evidence="10">NY1588A</strain>
    </source>
</reference>
<dbReference type="GO" id="GO:0005886">
    <property type="term" value="C:plasma membrane"/>
    <property type="evidence" value="ECO:0007669"/>
    <property type="project" value="UniProtKB-SubCell"/>
</dbReference>
<keyword evidence="4" id="KW-1003">Cell membrane</keyword>
<keyword evidence="5 8" id="KW-0812">Transmembrane</keyword>
<evidence type="ECO:0000313" key="9">
    <source>
        <dbReference type="EMBL" id="AFI88327.1"/>
    </source>
</evidence>
<dbReference type="RefSeq" id="WP_012822013.1">
    <property type="nucleotide sequence ID" value="NC_017845.1"/>
</dbReference>
<feature type="transmembrane region" description="Helical" evidence="8">
    <location>
        <begin position="121"/>
        <end position="144"/>
    </location>
</feature>
<feature type="transmembrane region" description="Helical" evidence="8">
    <location>
        <begin position="95"/>
        <end position="115"/>
    </location>
</feature>
<evidence type="ECO:0000313" key="11">
    <source>
        <dbReference type="Proteomes" id="UP000008044"/>
    </source>
</evidence>
<dbReference type="EMBL" id="WABS01000048">
    <property type="protein sequence ID" value="MBI0556593.1"/>
    <property type="molecule type" value="Genomic_DNA"/>
</dbReference>
<keyword evidence="12" id="KW-1185">Reference proteome</keyword>